<gene>
    <name evidence="1" type="ORF">Dda_1222</name>
</gene>
<protein>
    <recommendedName>
        <fullName evidence="3">Fucose-specific lectin</fullName>
    </recommendedName>
</protein>
<evidence type="ECO:0000313" key="1">
    <source>
        <dbReference type="EMBL" id="KAJ6265067.1"/>
    </source>
</evidence>
<evidence type="ECO:0008006" key="3">
    <source>
        <dbReference type="Google" id="ProtNLM"/>
    </source>
</evidence>
<organism evidence="1 2">
    <name type="scientific">Drechslerella dactyloides</name>
    <name type="common">Nematode-trapping fungus</name>
    <name type="synonym">Arthrobotrys dactyloides</name>
    <dbReference type="NCBI Taxonomy" id="74499"/>
    <lineage>
        <taxon>Eukaryota</taxon>
        <taxon>Fungi</taxon>
        <taxon>Dikarya</taxon>
        <taxon>Ascomycota</taxon>
        <taxon>Pezizomycotina</taxon>
        <taxon>Orbiliomycetes</taxon>
        <taxon>Orbiliales</taxon>
        <taxon>Orbiliaceae</taxon>
        <taxon>Drechslerella</taxon>
    </lineage>
</organism>
<sequence length="568" mass="63619">MATAEEDSVQLCMQLFDPGEKHESWQKHLIVERPNMWPNGSVVTCSFVTARNLKEGQTENPLTPRVRRLIQHYAHEWERFANIKLRFVDDESIGADVRISLIKGGKLIQPPAVLPILGQIFWFTFIGRPSLKITWIKKAVYKAYKESDGWEEPDVNLNFNNFVSVDARTHEYTSWDKRSIMHYPIKPQWNEERIEVGWNYTLSDVDKKFIGEKYPLDQDNSTSSNDHLLERTAYTAVDVYEYQHAKMYMRLFFQAESGSLYQLTSLYRDGNPTVIQDPVCKVEHIPTSDGFEAIPNTGLASVVHYDGPGIPTVHLFYIDRSTHNIREIVWINGVQTAMNNLGIKADERSSLSAIFWKGDKGGKKLPHLRLYYQTPSGAIAELCKIGMDGEWSQGRAIGGTPIPGTSLSFVNRFLDKADIHGFWQSSNGTIRESIGDGTNWTTSPWSIDNAVEFTAIAAATVGDRSNPDIAVYYVDGTDTISRAIAGSSTKAQVDKDVVGEGSRMAVASTHSGFHVITSGVTNCITKRVFPKEGGSPDPAAPAAMKLARDSSLKFGRVFKLVDYGPRFF</sequence>
<dbReference type="Proteomes" id="UP001221413">
    <property type="component" value="Unassembled WGS sequence"/>
</dbReference>
<name>A0AAD6J6V6_DREDA</name>
<keyword evidence="2" id="KW-1185">Reference proteome</keyword>
<reference evidence="1" key="1">
    <citation type="submission" date="2023-01" db="EMBL/GenBank/DDBJ databases">
        <title>The chitinases involved in constricting ring structure development in the nematode-trapping fungus Drechslerella dactyloides.</title>
        <authorList>
            <person name="Wang R."/>
            <person name="Zhang L."/>
            <person name="Tang P."/>
            <person name="Li S."/>
            <person name="Liang L."/>
        </authorList>
    </citation>
    <scope>NUCLEOTIDE SEQUENCE</scope>
    <source>
        <strain evidence="1">YMF1.00031</strain>
    </source>
</reference>
<accession>A0AAD6J6V6</accession>
<proteinExistence type="predicted"/>
<dbReference type="EMBL" id="JAQGDS010000001">
    <property type="protein sequence ID" value="KAJ6265067.1"/>
    <property type="molecule type" value="Genomic_DNA"/>
</dbReference>
<dbReference type="SUPFAM" id="SSF55486">
    <property type="entry name" value="Metalloproteases ('zincins'), catalytic domain"/>
    <property type="match status" value="1"/>
</dbReference>
<dbReference type="SUPFAM" id="SSF89372">
    <property type="entry name" value="Fucose-specific lectin"/>
    <property type="match status" value="1"/>
</dbReference>
<evidence type="ECO:0000313" key="2">
    <source>
        <dbReference type="Proteomes" id="UP001221413"/>
    </source>
</evidence>
<dbReference type="AlphaFoldDB" id="A0AAD6J6V6"/>
<dbReference type="Gene3D" id="2.120.10.70">
    <property type="entry name" value="Fucose-specific lectin"/>
    <property type="match status" value="1"/>
</dbReference>
<comment type="caution">
    <text evidence="1">The sequence shown here is derived from an EMBL/GenBank/DDBJ whole genome shotgun (WGS) entry which is preliminary data.</text>
</comment>